<dbReference type="AlphaFoldDB" id="A0AA37S2G9"/>
<sequence length="199" mass="22510">MKSLMTNDHLHDELLIILQNNFAPSGYKLPNADELIPHNQNAQYHGYAFTLNQKRIIYRKAKITPDRPGAFLALWKRPADLSNFKPIPFANEFDYLLVAVSSDGLTTINNQVANIQKGFFLFPVELLVKKGIVTGRNHKGKTAFRVFPPWSESRALKGTGAFSNSAKVTQRWQCDYFLNQNQHGLVDLIKLNNILANAV</sequence>
<dbReference type="InterPro" id="IPR011235">
    <property type="entry name" value="MepB-like"/>
</dbReference>
<keyword evidence="2" id="KW-1185">Reference proteome</keyword>
<gene>
    <name evidence="1" type="ORF">GCM10007914_18650</name>
</gene>
<dbReference type="RefSeq" id="WP_013464957.1">
    <property type="nucleotide sequence ID" value="NZ_BJXY01000001.1"/>
</dbReference>
<dbReference type="Pfam" id="PF08877">
    <property type="entry name" value="MepB-like"/>
    <property type="match status" value="1"/>
</dbReference>
<accession>A0AA37S2G9</accession>
<dbReference type="Gene3D" id="3.40.1350.140">
    <property type="entry name" value="MepB-like"/>
    <property type="match status" value="1"/>
</dbReference>
<reference evidence="1" key="2">
    <citation type="submission" date="2023-01" db="EMBL/GenBank/DDBJ databases">
        <title>Draft genome sequence of Pseudoalteromonas tetraodonis strain NBRC 103034.</title>
        <authorList>
            <person name="Sun Q."/>
            <person name="Mori K."/>
        </authorList>
    </citation>
    <scope>NUCLEOTIDE SEQUENCE</scope>
    <source>
        <strain evidence="1">NBRC 103034</strain>
    </source>
</reference>
<dbReference type="Proteomes" id="UP001161408">
    <property type="component" value="Unassembled WGS sequence"/>
</dbReference>
<protein>
    <submittedName>
        <fullName evidence="1">Mep operon protein MepB</fullName>
    </submittedName>
</protein>
<organism evidence="1 2">
    <name type="scientific">Pseudoalteromonas tetraodonis GFC</name>
    <dbReference type="NCBI Taxonomy" id="1315271"/>
    <lineage>
        <taxon>Bacteria</taxon>
        <taxon>Pseudomonadati</taxon>
        <taxon>Pseudomonadota</taxon>
        <taxon>Gammaproteobacteria</taxon>
        <taxon>Alteromonadales</taxon>
        <taxon>Pseudoalteromonadaceae</taxon>
        <taxon>Pseudoalteromonas</taxon>
    </lineage>
</organism>
<proteinExistence type="predicted"/>
<evidence type="ECO:0000313" key="1">
    <source>
        <dbReference type="EMBL" id="GLQ02984.1"/>
    </source>
</evidence>
<dbReference type="InterPro" id="IPR038231">
    <property type="entry name" value="MepB-like_sf"/>
</dbReference>
<evidence type="ECO:0000313" key="2">
    <source>
        <dbReference type="Proteomes" id="UP001161408"/>
    </source>
</evidence>
<comment type="caution">
    <text evidence="1">The sequence shown here is derived from an EMBL/GenBank/DDBJ whole genome shotgun (WGS) entry which is preliminary data.</text>
</comment>
<reference evidence="1" key="1">
    <citation type="journal article" date="2014" name="Int. J. Syst. Evol. Microbiol.">
        <title>Complete genome sequence of Corynebacterium casei LMG S-19264T (=DSM 44701T), isolated from a smear-ripened cheese.</title>
        <authorList>
            <consortium name="US DOE Joint Genome Institute (JGI-PGF)"/>
            <person name="Walter F."/>
            <person name="Albersmeier A."/>
            <person name="Kalinowski J."/>
            <person name="Ruckert C."/>
        </authorList>
    </citation>
    <scope>NUCLEOTIDE SEQUENCE</scope>
    <source>
        <strain evidence="1">NBRC 103034</strain>
    </source>
</reference>
<dbReference type="EMBL" id="BSNE01000012">
    <property type="protein sequence ID" value="GLQ02984.1"/>
    <property type="molecule type" value="Genomic_DNA"/>
</dbReference>
<dbReference type="GeneID" id="99693097"/>
<name>A0AA37S2G9_9GAMM</name>